<protein>
    <submittedName>
        <fullName evidence="3">Uncharacterized protein</fullName>
    </submittedName>
</protein>
<evidence type="ECO:0000256" key="2">
    <source>
        <dbReference type="SAM" id="Phobius"/>
    </source>
</evidence>
<name>A0A917Z4R7_9ACTN</name>
<feature type="transmembrane region" description="Helical" evidence="2">
    <location>
        <begin position="44"/>
        <end position="68"/>
    </location>
</feature>
<accession>A0A917Z4R7</accession>
<proteinExistence type="predicted"/>
<keyword evidence="2" id="KW-0472">Membrane</keyword>
<dbReference type="Proteomes" id="UP000646523">
    <property type="component" value="Unassembled WGS sequence"/>
</dbReference>
<feature type="compositionally biased region" description="Low complexity" evidence="1">
    <location>
        <begin position="1"/>
        <end position="14"/>
    </location>
</feature>
<organism evidence="3 4">
    <name type="scientific">Nonomuraea cavernae</name>
    <dbReference type="NCBI Taxonomy" id="2045107"/>
    <lineage>
        <taxon>Bacteria</taxon>
        <taxon>Bacillati</taxon>
        <taxon>Actinomycetota</taxon>
        <taxon>Actinomycetes</taxon>
        <taxon>Streptosporangiales</taxon>
        <taxon>Streptosporangiaceae</taxon>
        <taxon>Nonomuraea</taxon>
    </lineage>
</organism>
<evidence type="ECO:0000313" key="4">
    <source>
        <dbReference type="Proteomes" id="UP000646523"/>
    </source>
</evidence>
<dbReference type="EMBL" id="BMNH01000017">
    <property type="protein sequence ID" value="GGO75302.1"/>
    <property type="molecule type" value="Genomic_DNA"/>
</dbReference>
<reference evidence="3" key="2">
    <citation type="submission" date="2020-09" db="EMBL/GenBank/DDBJ databases">
        <authorList>
            <person name="Sun Q."/>
            <person name="Zhou Y."/>
        </authorList>
    </citation>
    <scope>NUCLEOTIDE SEQUENCE</scope>
    <source>
        <strain evidence="3">CGMCC 4.7368</strain>
    </source>
</reference>
<feature type="region of interest" description="Disordered" evidence="1">
    <location>
        <begin position="1"/>
        <end position="24"/>
    </location>
</feature>
<keyword evidence="4" id="KW-1185">Reference proteome</keyword>
<keyword evidence="2" id="KW-0812">Transmembrane</keyword>
<evidence type="ECO:0000256" key="1">
    <source>
        <dbReference type="SAM" id="MobiDB-lite"/>
    </source>
</evidence>
<gene>
    <name evidence="3" type="ORF">GCM10012289_50000</name>
</gene>
<keyword evidence="2" id="KW-1133">Transmembrane helix</keyword>
<reference evidence="3" key="1">
    <citation type="journal article" date="2014" name="Int. J. Syst. Evol. Microbiol.">
        <title>Complete genome sequence of Corynebacterium casei LMG S-19264T (=DSM 44701T), isolated from a smear-ripened cheese.</title>
        <authorList>
            <consortium name="US DOE Joint Genome Institute (JGI-PGF)"/>
            <person name="Walter F."/>
            <person name="Albersmeier A."/>
            <person name="Kalinowski J."/>
            <person name="Ruckert C."/>
        </authorList>
    </citation>
    <scope>NUCLEOTIDE SEQUENCE</scope>
    <source>
        <strain evidence="3">CGMCC 4.7368</strain>
    </source>
</reference>
<dbReference type="RefSeq" id="WP_189126594.1">
    <property type="nucleotide sequence ID" value="NZ_BMNH01000017.1"/>
</dbReference>
<evidence type="ECO:0000313" key="3">
    <source>
        <dbReference type="EMBL" id="GGO75302.1"/>
    </source>
</evidence>
<dbReference type="AlphaFoldDB" id="A0A917Z4R7"/>
<comment type="caution">
    <text evidence="3">The sequence shown here is derived from an EMBL/GenBank/DDBJ whole genome shotgun (WGS) entry which is preliminary data.</text>
</comment>
<sequence>MSGPRQAPRTGPRPATRKRRRTPRSDWQLPLLTDWGVPPERQKLLVVITSVVGVLALASGFVAFVVTLGDYAPERRASAAMFGTDVVIPEVYHGWPSPKLFQPVTDRAKDGKALTQKEVFGHRTLNGEKKLTLKLVAHKLDTDCTAALWGRQLLDAVAEAECSQAARGVYTSSDGRYVAQYTLLNLRDGQAANALVEALKTGYRGGWTRLLASDQASFPQGAHTEGGGYALGHYVGLVWIGRADGAEPTARDDFVSLALTLRGAEKAVYRRVVAITGPGS</sequence>